<evidence type="ECO:0000313" key="2">
    <source>
        <dbReference type="Proteomes" id="UP001163603"/>
    </source>
</evidence>
<accession>A0ACC0YNZ6</accession>
<evidence type="ECO:0000313" key="1">
    <source>
        <dbReference type="EMBL" id="KAJ0039883.1"/>
    </source>
</evidence>
<comment type="caution">
    <text evidence="1">The sequence shown here is derived from an EMBL/GenBank/DDBJ whole genome shotgun (WGS) entry which is preliminary data.</text>
</comment>
<protein>
    <submittedName>
        <fullName evidence="1">Uncharacterized protein</fullName>
    </submittedName>
</protein>
<organism evidence="1 2">
    <name type="scientific">Pistacia integerrima</name>
    <dbReference type="NCBI Taxonomy" id="434235"/>
    <lineage>
        <taxon>Eukaryota</taxon>
        <taxon>Viridiplantae</taxon>
        <taxon>Streptophyta</taxon>
        <taxon>Embryophyta</taxon>
        <taxon>Tracheophyta</taxon>
        <taxon>Spermatophyta</taxon>
        <taxon>Magnoliopsida</taxon>
        <taxon>eudicotyledons</taxon>
        <taxon>Gunneridae</taxon>
        <taxon>Pentapetalae</taxon>
        <taxon>rosids</taxon>
        <taxon>malvids</taxon>
        <taxon>Sapindales</taxon>
        <taxon>Anacardiaceae</taxon>
        <taxon>Pistacia</taxon>
    </lineage>
</organism>
<dbReference type="EMBL" id="CM047740">
    <property type="protein sequence ID" value="KAJ0039883.1"/>
    <property type="molecule type" value="Genomic_DNA"/>
</dbReference>
<reference evidence="2" key="1">
    <citation type="journal article" date="2023" name="G3 (Bethesda)">
        <title>Genome assembly and association tests identify interacting loci associated with vigor, precocity, and sex in interspecific pistachio rootstocks.</title>
        <authorList>
            <person name="Palmer W."/>
            <person name="Jacygrad E."/>
            <person name="Sagayaradj S."/>
            <person name="Cavanaugh K."/>
            <person name="Han R."/>
            <person name="Bertier L."/>
            <person name="Beede B."/>
            <person name="Kafkas S."/>
            <person name="Golino D."/>
            <person name="Preece J."/>
            <person name="Michelmore R."/>
        </authorList>
    </citation>
    <scope>NUCLEOTIDE SEQUENCE [LARGE SCALE GENOMIC DNA]</scope>
</reference>
<gene>
    <name evidence="1" type="ORF">Pint_28200</name>
</gene>
<proteinExistence type="predicted"/>
<keyword evidence="2" id="KW-1185">Reference proteome</keyword>
<name>A0ACC0YNZ6_9ROSI</name>
<dbReference type="Proteomes" id="UP001163603">
    <property type="component" value="Chromosome 5"/>
</dbReference>
<sequence length="627" mass="70577">MDQILLIFFIFVCFLFSNINAQQSYSGNSVLDCDNTDETGPSPAFLYACNGTKQSCGAFLIFKSQPPYDTVSTISKLTSSDPPELARINDISTFTEVLPTDKEVIVPVNCSCSGQYYQANTSFIIPTIYDTYFTIANNTYQGLSTCNILMRENNYSATKLQPGLILQVPLRCACPTNNQTVNGTKFLFTYLVSWGDNVPDISKRFNVSKESIVYANGFTEDDPPLYPFTTILIPLPTEPLSSQTIIHHSPPSNSPPFVPNDSRNKKRSRKGIYLWTGIGISLLVLCFALSIVLFHFKKKKDKASQIHGGGKKKQDLPEGFLVDMATVDQGLKFFRHEELNKATENFSTENKINGSVYRGVLEGKTVAIKQMNKNVSKEVNLLKKINHFNLISLCGACEHQGSFYLVYEFMENGSLRDWLQNKRYPEFESWYYRFQIALDVAYGLHYLHNCTHPGYVHKDISSSNVLLDKDLRAKIANFSLARSAVREESGYSSVRSSFGTKGYMAPEYMEYGLVTYEMDTYAFGVIVLELLSGKEAVYLQNGKEVLLAEAASSIMEGRNEEANLRCLIDPNLQAENKMQQAQRMIKLSLACTAEEPESRPSMAEVVPSLMRIQLDMQRSEPLFLERV</sequence>